<evidence type="ECO:0000313" key="2">
    <source>
        <dbReference type="EMBL" id="ELT91084.1"/>
    </source>
</evidence>
<dbReference type="Gene3D" id="1.25.40.10">
    <property type="entry name" value="Tetratricopeptide repeat domain"/>
    <property type="match status" value="1"/>
</dbReference>
<dbReference type="EMBL" id="KB310656">
    <property type="protein sequence ID" value="ELT91084.1"/>
    <property type="molecule type" value="Genomic_DNA"/>
</dbReference>
<keyword evidence="1" id="KW-0802">TPR repeat</keyword>
<name>R7TBI7_CAPTE</name>
<dbReference type="SMART" id="SM00028">
    <property type="entry name" value="TPR"/>
    <property type="match status" value="3"/>
</dbReference>
<dbReference type="SUPFAM" id="SSF48452">
    <property type="entry name" value="TPR-like"/>
    <property type="match status" value="1"/>
</dbReference>
<keyword evidence="4" id="KW-1185">Reference proteome</keyword>
<evidence type="ECO:0000313" key="3">
    <source>
        <dbReference type="EnsemblMetazoa" id="CapteP177929"/>
    </source>
</evidence>
<dbReference type="PANTHER" id="PTHR21581:SF6">
    <property type="entry name" value="TRAFFICKING PROTEIN PARTICLE COMPLEX SUBUNIT 12"/>
    <property type="match status" value="1"/>
</dbReference>
<reference evidence="4" key="1">
    <citation type="submission" date="2012-12" db="EMBL/GenBank/DDBJ databases">
        <authorList>
            <person name="Hellsten U."/>
            <person name="Grimwood J."/>
            <person name="Chapman J.A."/>
            <person name="Shapiro H."/>
            <person name="Aerts A."/>
            <person name="Otillar R.P."/>
            <person name="Terry A.Y."/>
            <person name="Boore J.L."/>
            <person name="Simakov O."/>
            <person name="Marletaz F."/>
            <person name="Cho S.-J."/>
            <person name="Edsinger-Gonzales E."/>
            <person name="Havlak P."/>
            <person name="Kuo D.-H."/>
            <person name="Larsson T."/>
            <person name="Lv J."/>
            <person name="Arendt D."/>
            <person name="Savage R."/>
            <person name="Osoegawa K."/>
            <person name="de Jong P."/>
            <person name="Lindberg D.R."/>
            <person name="Seaver E.C."/>
            <person name="Weisblat D.A."/>
            <person name="Putnam N.H."/>
            <person name="Grigoriev I.V."/>
            <person name="Rokhsar D.S."/>
        </authorList>
    </citation>
    <scope>NUCLEOTIDE SEQUENCE</scope>
    <source>
        <strain evidence="4">I ESC-2004</strain>
    </source>
</reference>
<dbReference type="PANTHER" id="PTHR21581">
    <property type="entry name" value="D-ALANYL-D-ALANINE CARBOXYPEPTIDASE"/>
    <property type="match status" value="1"/>
</dbReference>
<dbReference type="HOGENOM" id="CLU_014917_1_1_1"/>
<dbReference type="EnsemblMetazoa" id="CapteT177929">
    <property type="protein sequence ID" value="CapteP177929"/>
    <property type="gene ID" value="CapteG177929"/>
</dbReference>
<dbReference type="InterPro" id="IPR011990">
    <property type="entry name" value="TPR-like_helical_dom_sf"/>
</dbReference>
<dbReference type="PROSITE" id="PS50005">
    <property type="entry name" value="TPR"/>
    <property type="match status" value="1"/>
</dbReference>
<dbReference type="GO" id="GO:0030008">
    <property type="term" value="C:TRAPP complex"/>
    <property type="evidence" value="ECO:0007669"/>
    <property type="project" value="TreeGrafter"/>
</dbReference>
<reference evidence="3" key="3">
    <citation type="submission" date="2015-06" db="UniProtKB">
        <authorList>
            <consortium name="EnsemblMetazoa"/>
        </authorList>
    </citation>
    <scope>IDENTIFICATION</scope>
</reference>
<dbReference type="Proteomes" id="UP000014760">
    <property type="component" value="Unassembled WGS sequence"/>
</dbReference>
<dbReference type="STRING" id="283909.R7TBI7"/>
<dbReference type="AlphaFoldDB" id="R7TBI7"/>
<dbReference type="OrthoDB" id="428342at2759"/>
<dbReference type="FunCoup" id="R7TBI7">
    <property type="interactions" value="1121"/>
</dbReference>
<evidence type="ECO:0000256" key="1">
    <source>
        <dbReference type="PROSITE-ProRule" id="PRU00339"/>
    </source>
</evidence>
<reference evidence="2 4" key="2">
    <citation type="journal article" date="2013" name="Nature">
        <title>Insights into bilaterian evolution from three spiralian genomes.</title>
        <authorList>
            <person name="Simakov O."/>
            <person name="Marletaz F."/>
            <person name="Cho S.J."/>
            <person name="Edsinger-Gonzales E."/>
            <person name="Havlak P."/>
            <person name="Hellsten U."/>
            <person name="Kuo D.H."/>
            <person name="Larsson T."/>
            <person name="Lv J."/>
            <person name="Arendt D."/>
            <person name="Savage R."/>
            <person name="Osoegawa K."/>
            <person name="de Jong P."/>
            <person name="Grimwood J."/>
            <person name="Chapman J.A."/>
            <person name="Shapiro H."/>
            <person name="Aerts A."/>
            <person name="Otillar R.P."/>
            <person name="Terry A.Y."/>
            <person name="Boore J.L."/>
            <person name="Grigoriev I.V."/>
            <person name="Lindberg D.R."/>
            <person name="Seaver E.C."/>
            <person name="Weisblat D.A."/>
            <person name="Putnam N.H."/>
            <person name="Rokhsar D.S."/>
        </authorList>
    </citation>
    <scope>NUCLEOTIDE SEQUENCE</scope>
    <source>
        <strain evidence="2 4">I ESC-2004</strain>
    </source>
</reference>
<dbReference type="GO" id="GO:0005794">
    <property type="term" value="C:Golgi apparatus"/>
    <property type="evidence" value="ECO:0007669"/>
    <property type="project" value="TreeGrafter"/>
</dbReference>
<dbReference type="Pfam" id="PF14559">
    <property type="entry name" value="TPR_19"/>
    <property type="match status" value="1"/>
</dbReference>
<dbReference type="OMA" id="FYPELYG"/>
<accession>R7TBI7</accession>
<evidence type="ECO:0000313" key="4">
    <source>
        <dbReference type="Proteomes" id="UP000014760"/>
    </source>
</evidence>
<protein>
    <submittedName>
        <fullName evidence="2 3">Uncharacterized protein</fullName>
    </submittedName>
</protein>
<sequence length="455" mass="51029">MFLRSDSAHSESDVFSASLKASEADRQRDAWIPSEPTRLALVNLLTSAQGSYTVPHDQLTLPGLINDDPQGDPVKDLVQKFISEHEASNRKTLSAADVSHDEDGIQQLMNAECWRAAIDLTGVILTQCGQGMGQVGQPSVHSPCSLRVWMLRISLLIKLQLFSLAESECQAFGSMDTPDLYFEYYFDQFPGKRGSMVPFEFRVICAELPQYLGKSQESLDRLYYLYAIAGKILENLRQGLAEDGSMLQLSDSNRAASTQLWTSREIRLLYAISNCALNIKDYQTAIEVLEDLLVKDVSHKVHLWSGIARTYLQMGDLKSGMHYIDLFSAEIDPEDVKLCCINQINRGFLAIGQNNFPEAQKCFQNALEYEPNNVIAVNNMAVCYLYMGKLKEALYSLEGLVQESPHLHLQEGLLFNLSTLYELQSSRAMNKKQTLLNLVNKHKGNGFNVACLKMT</sequence>
<dbReference type="InterPro" id="IPR019734">
    <property type="entry name" value="TPR_rpt"/>
</dbReference>
<feature type="repeat" description="TPR" evidence="1">
    <location>
        <begin position="340"/>
        <end position="373"/>
    </location>
</feature>
<gene>
    <name evidence="2" type="ORF">CAPTEDRAFT_177929</name>
</gene>
<dbReference type="EMBL" id="AMQN01013987">
    <property type="status" value="NOT_ANNOTATED_CDS"/>
    <property type="molecule type" value="Genomic_DNA"/>
</dbReference>
<organism evidence="2">
    <name type="scientific">Capitella teleta</name>
    <name type="common">Polychaete worm</name>
    <dbReference type="NCBI Taxonomy" id="283909"/>
    <lineage>
        <taxon>Eukaryota</taxon>
        <taxon>Metazoa</taxon>
        <taxon>Spiralia</taxon>
        <taxon>Lophotrochozoa</taxon>
        <taxon>Annelida</taxon>
        <taxon>Polychaeta</taxon>
        <taxon>Sedentaria</taxon>
        <taxon>Scolecida</taxon>
        <taxon>Capitellidae</taxon>
        <taxon>Capitella</taxon>
    </lineage>
</organism>
<proteinExistence type="predicted"/>